<dbReference type="InterPro" id="IPR011199">
    <property type="entry name" value="Bacillithiol_biosynth_BshC"/>
</dbReference>
<proteinExistence type="inferred from homology"/>
<evidence type="ECO:0000313" key="6">
    <source>
        <dbReference type="Proteomes" id="UP000661691"/>
    </source>
</evidence>
<keyword evidence="6" id="KW-1185">Reference proteome</keyword>
<dbReference type="PIRSF" id="PIRSF012535">
    <property type="entry name" value="UCP012535"/>
    <property type="match status" value="1"/>
</dbReference>
<comment type="similarity">
    <text evidence="2">Belongs to the BshC family.</text>
</comment>
<dbReference type="AlphaFoldDB" id="A0A926RTL1"/>
<dbReference type="GO" id="GO:0016874">
    <property type="term" value="F:ligase activity"/>
    <property type="evidence" value="ECO:0007669"/>
    <property type="project" value="UniProtKB-UniRule"/>
</dbReference>
<gene>
    <name evidence="2 5" type="primary">bshC</name>
    <name evidence="5" type="ORF">IC620_02940</name>
</gene>
<reference evidence="5" key="1">
    <citation type="submission" date="2020-09" db="EMBL/GenBank/DDBJ databases">
        <title>A novel bacterium of genus Hazenella, isolated from South China Sea.</title>
        <authorList>
            <person name="Huang H."/>
            <person name="Mo K."/>
            <person name="Hu Y."/>
        </authorList>
    </citation>
    <scope>NUCLEOTIDE SEQUENCE</scope>
    <source>
        <strain evidence="5">IB182357</strain>
    </source>
</reference>
<evidence type="ECO:0000256" key="1">
    <source>
        <dbReference type="ARBA" id="ARBA00022598"/>
    </source>
</evidence>
<accession>A0A926RTL1</accession>
<dbReference type="HAMAP" id="MF_01867">
    <property type="entry name" value="BshC"/>
    <property type="match status" value="1"/>
</dbReference>
<feature type="domain" description="Bacillithiol biosynthesis BshC N-terminal Rossmann-like" evidence="3">
    <location>
        <begin position="13"/>
        <end position="383"/>
    </location>
</feature>
<evidence type="ECO:0000259" key="4">
    <source>
        <dbReference type="Pfam" id="PF24850"/>
    </source>
</evidence>
<dbReference type="EMBL" id="JACXAH010000003">
    <property type="protein sequence ID" value="MBD1371309.1"/>
    <property type="molecule type" value="Genomic_DNA"/>
</dbReference>
<dbReference type="NCBIfam" id="TIGR03998">
    <property type="entry name" value="thiol_BshC"/>
    <property type="match status" value="1"/>
</dbReference>
<dbReference type="Pfam" id="PF10079">
    <property type="entry name" value="Rossmann-like_BshC"/>
    <property type="match status" value="1"/>
</dbReference>
<dbReference type="RefSeq" id="WP_191141480.1">
    <property type="nucleotide sequence ID" value="NZ_JACXAH010000003.1"/>
</dbReference>
<evidence type="ECO:0000256" key="2">
    <source>
        <dbReference type="HAMAP-Rule" id="MF_01867"/>
    </source>
</evidence>
<keyword evidence="1 2" id="KW-0436">Ligase</keyword>
<comment type="caution">
    <text evidence="5">The sequence shown here is derived from an EMBL/GenBank/DDBJ whole genome shotgun (WGS) entry which is preliminary data.</text>
</comment>
<protein>
    <recommendedName>
        <fullName evidence="2">Putative cysteine ligase BshC</fullName>
        <ecNumber evidence="2">6.-.-.-</ecNumber>
    </recommendedName>
</protein>
<comment type="function">
    <text evidence="2">Involved in bacillithiol (BSH) biosynthesis. May catalyze the last step of the pathway, the addition of cysteine to glucosamine malate (GlcN-Mal) to generate BSH.</text>
</comment>
<evidence type="ECO:0000259" key="3">
    <source>
        <dbReference type="Pfam" id="PF10079"/>
    </source>
</evidence>
<sequence length="547" mass="64131">MIKKIVMNRAWKDEWMDSYEKDDAPIHSFYTYSPYQADHFVERAMQVDKMNRSISREQIADVIANYMRVDLWNGAVQDNIAKLQDDRSLVVIAGQQAGLLGGPLYTIYKAITAIQLAKREEERLNRPVVPVFWIAGEDHDLEEVDHVHVISDQNNVQKKRFHLKEDRKRYISAYQIETNKIHNWLDELAFLLPDTIFKQDWLKQVKSWTTEPLSWSRFFARLMHDLFAEEGLLIIDAADPGLRKLEVPFFQSLIQKHDAIDRVVRSTSYQIEQLGFKRPVEFQSDQGHLFFIQENERLPLSVKGDMWETRNGAFRKTQDELVLLAGTNPHLFSNNVITRPLMQEFLFPTLAFVGGPGEVKYWGLLKEAFTEMNLEMPIVYPRMHGQLIGRKIQKRLREFGLTGGESILDLHRQKTAWLQRQVPIDVDKQFSLFQSQIEMLYEPLMHTLQEHIGHDVVALGAKNKQKVMAQASYYRMHVHKLIQEKHQTGLNHWVEIESHLWPNEQLQERMLGIIPIWNGCGLDWLRELKQDLSLLEQDKGTQFVFYL</sequence>
<name>A0A926RTL1_9BACL</name>
<dbReference type="Proteomes" id="UP000661691">
    <property type="component" value="Unassembled WGS sequence"/>
</dbReference>
<dbReference type="InterPro" id="IPR055398">
    <property type="entry name" value="Rossmann-like_BshC"/>
</dbReference>
<dbReference type="Pfam" id="PF24850">
    <property type="entry name" value="CC_BshC"/>
    <property type="match status" value="1"/>
</dbReference>
<evidence type="ECO:0000313" key="5">
    <source>
        <dbReference type="EMBL" id="MBD1371309.1"/>
    </source>
</evidence>
<organism evidence="5 6">
    <name type="scientific">Polycladospora coralii</name>
    <dbReference type="NCBI Taxonomy" id="2771432"/>
    <lineage>
        <taxon>Bacteria</taxon>
        <taxon>Bacillati</taxon>
        <taxon>Bacillota</taxon>
        <taxon>Bacilli</taxon>
        <taxon>Bacillales</taxon>
        <taxon>Thermoactinomycetaceae</taxon>
        <taxon>Polycladospora</taxon>
    </lineage>
</organism>
<dbReference type="InterPro" id="IPR055399">
    <property type="entry name" value="CC_BshC"/>
</dbReference>
<feature type="domain" description="Bacillithiol biosynthesis BshC C-terminal coiled-coil" evidence="4">
    <location>
        <begin position="387"/>
        <end position="535"/>
    </location>
</feature>
<dbReference type="EC" id="6.-.-.-" evidence="2"/>